<dbReference type="Pfam" id="PF11938">
    <property type="entry name" value="DUF3456"/>
    <property type="match status" value="1"/>
</dbReference>
<organism evidence="4 5">
    <name type="scientific">Asbolus verrucosus</name>
    <name type="common">Desert ironclad beetle</name>
    <dbReference type="NCBI Taxonomy" id="1661398"/>
    <lineage>
        <taxon>Eukaryota</taxon>
        <taxon>Metazoa</taxon>
        <taxon>Ecdysozoa</taxon>
        <taxon>Arthropoda</taxon>
        <taxon>Hexapoda</taxon>
        <taxon>Insecta</taxon>
        <taxon>Pterygota</taxon>
        <taxon>Neoptera</taxon>
        <taxon>Endopterygota</taxon>
        <taxon>Coleoptera</taxon>
        <taxon>Polyphaga</taxon>
        <taxon>Cucujiformia</taxon>
        <taxon>Tenebrionidae</taxon>
        <taxon>Pimeliinae</taxon>
        <taxon>Asbolus</taxon>
    </lineage>
</organism>
<sequence>MKLTIFIVIALCYNIYIGSTKKIDVKELRCLVCKASLDELNKAVNKIDPSKKVDIGGYRLDPDGNYKHKSVSQAKSEIHLSELIEEVCSTMDDYVRATWKSNGTLTLLKLITEDGNMNSAMSEVDIVQDDDLNKSLKYYCEGIMEEEEEHIIKHFQIDSQNIHRKVCVQDSAICEEVELNS</sequence>
<dbReference type="OrthoDB" id="192915at2759"/>
<dbReference type="AlphaFoldDB" id="A0A482VER3"/>
<evidence type="ECO:0000259" key="3">
    <source>
        <dbReference type="Pfam" id="PF11938"/>
    </source>
</evidence>
<dbReference type="PANTHER" id="PTHR13341:SF2">
    <property type="entry name" value="PROTEIN SEELE"/>
    <property type="match status" value="1"/>
</dbReference>
<dbReference type="PANTHER" id="PTHR13341">
    <property type="entry name" value="MIR-INTERACTING SAPOSIN-LIKE PROTEIN"/>
    <property type="match status" value="1"/>
</dbReference>
<dbReference type="STRING" id="1661398.A0A482VER3"/>
<comment type="caution">
    <text evidence="4">The sequence shown here is derived from an EMBL/GenBank/DDBJ whole genome shotgun (WGS) entry which is preliminary data.</text>
</comment>
<feature type="signal peptide" evidence="2">
    <location>
        <begin position="1"/>
        <end position="20"/>
    </location>
</feature>
<dbReference type="GO" id="GO:0005783">
    <property type="term" value="C:endoplasmic reticulum"/>
    <property type="evidence" value="ECO:0007669"/>
    <property type="project" value="TreeGrafter"/>
</dbReference>
<dbReference type="EMBL" id="QDEB01107014">
    <property type="protein sequence ID" value="RZB89866.1"/>
    <property type="molecule type" value="Genomic_DNA"/>
</dbReference>
<accession>A0A482VER3</accession>
<proteinExistence type="inferred from homology"/>
<dbReference type="Proteomes" id="UP000292052">
    <property type="component" value="Unassembled WGS sequence"/>
</dbReference>
<keyword evidence="2" id="KW-0732">Signal</keyword>
<evidence type="ECO:0000313" key="4">
    <source>
        <dbReference type="EMBL" id="RZB89866.1"/>
    </source>
</evidence>
<gene>
    <name evidence="4" type="ORF">BDFB_003668</name>
</gene>
<feature type="domain" description="DUF3456" evidence="3">
    <location>
        <begin position="29"/>
        <end position="174"/>
    </location>
</feature>
<feature type="non-terminal residue" evidence="4">
    <location>
        <position position="181"/>
    </location>
</feature>
<name>A0A482VER3_ASBVE</name>
<feature type="chain" id="PRO_5019836025" evidence="2">
    <location>
        <begin position="21"/>
        <end position="181"/>
    </location>
</feature>
<evidence type="ECO:0000313" key="5">
    <source>
        <dbReference type="Proteomes" id="UP000292052"/>
    </source>
</evidence>
<dbReference type="InterPro" id="IPR042415">
    <property type="entry name" value="CNPY"/>
</dbReference>
<evidence type="ECO:0000256" key="1">
    <source>
        <dbReference type="ARBA" id="ARBA00007285"/>
    </source>
</evidence>
<reference evidence="4 5" key="1">
    <citation type="submission" date="2017-03" db="EMBL/GenBank/DDBJ databases">
        <title>Genome of the blue death feigning beetle - Asbolus verrucosus.</title>
        <authorList>
            <person name="Rider S.D."/>
        </authorList>
    </citation>
    <scope>NUCLEOTIDE SEQUENCE [LARGE SCALE GENOMIC DNA]</scope>
    <source>
        <strain evidence="4">Butters</strain>
        <tissue evidence="4">Head and leg muscle</tissue>
    </source>
</reference>
<protein>
    <submittedName>
        <fullName evidence="4">Canopy-like 1</fullName>
    </submittedName>
</protein>
<keyword evidence="5" id="KW-1185">Reference proteome</keyword>
<evidence type="ECO:0000256" key="2">
    <source>
        <dbReference type="SAM" id="SignalP"/>
    </source>
</evidence>
<comment type="similarity">
    <text evidence="1">Belongs to the canopy family.</text>
</comment>
<dbReference type="InterPro" id="IPR021852">
    <property type="entry name" value="DUF3456"/>
</dbReference>